<sequence>MRNVLACKTVLQTVATRSESFGNKNSTVQSMLVRTKSQLVRFKVRNVLSFSPLFMLNRSPLVGKISGCT</sequence>
<dbReference type="AlphaFoldDB" id="A0A0V0GSL8"/>
<organism evidence="1">
    <name type="scientific">Solanum chacoense</name>
    <name type="common">Chaco potato</name>
    <dbReference type="NCBI Taxonomy" id="4108"/>
    <lineage>
        <taxon>Eukaryota</taxon>
        <taxon>Viridiplantae</taxon>
        <taxon>Streptophyta</taxon>
        <taxon>Embryophyta</taxon>
        <taxon>Tracheophyta</taxon>
        <taxon>Spermatophyta</taxon>
        <taxon>Magnoliopsida</taxon>
        <taxon>eudicotyledons</taxon>
        <taxon>Gunneridae</taxon>
        <taxon>Pentapetalae</taxon>
        <taxon>asterids</taxon>
        <taxon>lamiids</taxon>
        <taxon>Solanales</taxon>
        <taxon>Solanaceae</taxon>
        <taxon>Solanoideae</taxon>
        <taxon>Solaneae</taxon>
        <taxon>Solanum</taxon>
    </lineage>
</organism>
<reference evidence="1" key="1">
    <citation type="submission" date="2015-12" db="EMBL/GenBank/DDBJ databases">
        <title>Gene expression during late stages of embryo sac development: a critical building block for successful pollen-pistil interactions.</title>
        <authorList>
            <person name="Liu Y."/>
            <person name="Joly V."/>
            <person name="Sabar M."/>
            <person name="Matton D.P."/>
        </authorList>
    </citation>
    <scope>NUCLEOTIDE SEQUENCE</scope>
</reference>
<name>A0A0V0GSL8_SOLCH</name>
<accession>A0A0V0GSL8</accession>
<proteinExistence type="predicted"/>
<dbReference type="EMBL" id="GEDG01033393">
    <property type="protein sequence ID" value="JAP10278.1"/>
    <property type="molecule type" value="Transcribed_RNA"/>
</dbReference>
<protein>
    <submittedName>
        <fullName evidence="1">Putative ovule protein</fullName>
    </submittedName>
</protein>
<evidence type="ECO:0000313" key="1">
    <source>
        <dbReference type="EMBL" id="JAP10278.1"/>
    </source>
</evidence>